<keyword evidence="2" id="KW-0813">Transport</keyword>
<feature type="transmembrane region" description="Helical" evidence="6">
    <location>
        <begin position="139"/>
        <end position="158"/>
    </location>
</feature>
<feature type="transmembrane region" description="Helical" evidence="6">
    <location>
        <begin position="188"/>
        <end position="210"/>
    </location>
</feature>
<dbReference type="GO" id="GO:0005886">
    <property type="term" value="C:plasma membrane"/>
    <property type="evidence" value="ECO:0007669"/>
    <property type="project" value="UniProtKB-ARBA"/>
</dbReference>
<dbReference type="GO" id="GO:0140359">
    <property type="term" value="F:ABC-type transporter activity"/>
    <property type="evidence" value="ECO:0007669"/>
    <property type="project" value="InterPro"/>
</dbReference>
<gene>
    <name evidence="8" type="ORF">F3Y22_tig00007179pilonHSYRG00099</name>
</gene>
<feature type="domain" description="ABC-2 type transporter transmembrane" evidence="7">
    <location>
        <begin position="1"/>
        <end position="157"/>
    </location>
</feature>
<evidence type="ECO:0000259" key="7">
    <source>
        <dbReference type="Pfam" id="PF01061"/>
    </source>
</evidence>
<dbReference type="AlphaFoldDB" id="A0A6A3CBZ3"/>
<sequence>MYGAVMFLGNNSGSAVQPFVATERVVMYRERFAGMYFSWSYALAQVLIEIPYLFAQAVVFVIITYSMIGYYVTAYKVFWYFYAIFSTLLSFTFLGMLLVSLTPNIAIAGALTSTYYPLTNLFSGFLLPKPKIPSWWIWMYYLMPTSWTLNLLLTSQYGDNNDELMVYNETTTVATLLEQYFGFGDHHIVVSAAVLFCYPLTFSSLFAFFINRLNFERR</sequence>
<name>A0A6A3CBZ3_HIBSY</name>
<keyword evidence="5 6" id="KW-0472">Membrane</keyword>
<proteinExistence type="predicted"/>
<keyword evidence="9" id="KW-1185">Reference proteome</keyword>
<dbReference type="Pfam" id="PF01061">
    <property type="entry name" value="ABC2_membrane"/>
    <property type="match status" value="1"/>
</dbReference>
<comment type="caution">
    <text evidence="8">The sequence shown here is derived from an EMBL/GenBank/DDBJ whole genome shotgun (WGS) entry which is preliminary data.</text>
</comment>
<evidence type="ECO:0000313" key="9">
    <source>
        <dbReference type="Proteomes" id="UP000436088"/>
    </source>
</evidence>
<dbReference type="PANTHER" id="PTHR19241">
    <property type="entry name" value="ATP-BINDING CASSETTE TRANSPORTER"/>
    <property type="match status" value="1"/>
</dbReference>
<evidence type="ECO:0000313" key="8">
    <source>
        <dbReference type="EMBL" id="KAE8726276.1"/>
    </source>
</evidence>
<comment type="subcellular location">
    <subcellularLocation>
        <location evidence="1">Membrane</location>
        <topology evidence="1">Multi-pass membrane protein</topology>
    </subcellularLocation>
</comment>
<evidence type="ECO:0000256" key="2">
    <source>
        <dbReference type="ARBA" id="ARBA00022448"/>
    </source>
</evidence>
<evidence type="ECO:0000256" key="1">
    <source>
        <dbReference type="ARBA" id="ARBA00004141"/>
    </source>
</evidence>
<feature type="transmembrane region" description="Helical" evidence="6">
    <location>
        <begin position="105"/>
        <end position="127"/>
    </location>
</feature>
<feature type="transmembrane region" description="Helical" evidence="6">
    <location>
        <begin position="79"/>
        <end position="99"/>
    </location>
</feature>
<evidence type="ECO:0000256" key="3">
    <source>
        <dbReference type="ARBA" id="ARBA00022692"/>
    </source>
</evidence>
<evidence type="ECO:0000256" key="5">
    <source>
        <dbReference type="ARBA" id="ARBA00023136"/>
    </source>
</evidence>
<protein>
    <recommendedName>
        <fullName evidence="7">ABC-2 type transporter transmembrane domain-containing protein</fullName>
    </recommendedName>
</protein>
<accession>A0A6A3CBZ3</accession>
<organism evidence="8 9">
    <name type="scientific">Hibiscus syriacus</name>
    <name type="common">Rose of Sharon</name>
    <dbReference type="NCBI Taxonomy" id="106335"/>
    <lineage>
        <taxon>Eukaryota</taxon>
        <taxon>Viridiplantae</taxon>
        <taxon>Streptophyta</taxon>
        <taxon>Embryophyta</taxon>
        <taxon>Tracheophyta</taxon>
        <taxon>Spermatophyta</taxon>
        <taxon>Magnoliopsida</taxon>
        <taxon>eudicotyledons</taxon>
        <taxon>Gunneridae</taxon>
        <taxon>Pentapetalae</taxon>
        <taxon>rosids</taxon>
        <taxon>malvids</taxon>
        <taxon>Malvales</taxon>
        <taxon>Malvaceae</taxon>
        <taxon>Malvoideae</taxon>
        <taxon>Hibiscus</taxon>
    </lineage>
</organism>
<evidence type="ECO:0000256" key="6">
    <source>
        <dbReference type="SAM" id="Phobius"/>
    </source>
</evidence>
<reference evidence="8" key="1">
    <citation type="submission" date="2019-09" db="EMBL/GenBank/DDBJ databases">
        <title>Draft genome information of white flower Hibiscus syriacus.</title>
        <authorList>
            <person name="Kim Y.-M."/>
        </authorList>
    </citation>
    <scope>NUCLEOTIDE SEQUENCE [LARGE SCALE GENOMIC DNA]</scope>
    <source>
        <strain evidence="8">YM2019G1</strain>
    </source>
</reference>
<feature type="transmembrane region" description="Helical" evidence="6">
    <location>
        <begin position="54"/>
        <end position="72"/>
    </location>
</feature>
<evidence type="ECO:0000256" key="4">
    <source>
        <dbReference type="ARBA" id="ARBA00022989"/>
    </source>
</evidence>
<keyword evidence="3 6" id="KW-0812">Transmembrane</keyword>
<keyword evidence="4 6" id="KW-1133">Transmembrane helix</keyword>
<dbReference type="InterPro" id="IPR013525">
    <property type="entry name" value="ABC2_TM"/>
</dbReference>
<dbReference type="Proteomes" id="UP000436088">
    <property type="component" value="Unassembled WGS sequence"/>
</dbReference>
<dbReference type="EMBL" id="VEPZ02000377">
    <property type="protein sequence ID" value="KAE8726276.1"/>
    <property type="molecule type" value="Genomic_DNA"/>
</dbReference>